<sequence length="93" mass="10040">MGAVPDIEAKLTAIPPLVTEAVVREVMVSMIIRVFKNPDSLRTLSEGIDDRTESSTLDNSVSTGEMYVSESELALLRPLVIPEFGMYVLGLGG</sequence>
<dbReference type="KEGG" id="aaq:AOC05_04965"/>
<dbReference type="AlphaFoldDB" id="A0A0M5LX49"/>
<evidence type="ECO:0000313" key="1">
    <source>
        <dbReference type="EMBL" id="ALE91824.1"/>
    </source>
</evidence>
<organism evidence="1 2">
    <name type="scientific">Arthrobacter alpinus</name>
    <dbReference type="NCBI Taxonomy" id="656366"/>
    <lineage>
        <taxon>Bacteria</taxon>
        <taxon>Bacillati</taxon>
        <taxon>Actinomycetota</taxon>
        <taxon>Actinomycetes</taxon>
        <taxon>Micrococcales</taxon>
        <taxon>Micrococcaceae</taxon>
        <taxon>Arthrobacter</taxon>
    </lineage>
</organism>
<gene>
    <name evidence="1" type="ORF">AOC05_04965</name>
</gene>
<accession>A0A0M5LX49</accession>
<dbReference type="Proteomes" id="UP000062833">
    <property type="component" value="Chromosome"/>
</dbReference>
<dbReference type="EMBL" id="CP012677">
    <property type="protein sequence ID" value="ALE91824.1"/>
    <property type="molecule type" value="Genomic_DNA"/>
</dbReference>
<keyword evidence="2" id="KW-1185">Reference proteome</keyword>
<name>A0A0M5LX49_9MICC</name>
<protein>
    <submittedName>
        <fullName evidence="1">Uncharacterized protein</fullName>
    </submittedName>
</protein>
<evidence type="ECO:0000313" key="2">
    <source>
        <dbReference type="Proteomes" id="UP000062833"/>
    </source>
</evidence>
<proteinExistence type="predicted"/>
<dbReference type="PATRIC" id="fig|656366.3.peg.1069"/>
<reference evidence="2" key="1">
    <citation type="submission" date="2015-09" db="EMBL/GenBank/DDBJ databases">
        <title>Complete genome of Arthrobacter alpinus strain R3.8.</title>
        <authorList>
            <person name="See-Too W.S."/>
            <person name="Chan K.G."/>
        </authorList>
    </citation>
    <scope>NUCLEOTIDE SEQUENCE [LARGE SCALE GENOMIC DNA]</scope>
    <source>
        <strain evidence="2">R3.8</strain>
    </source>
</reference>